<dbReference type="InterPro" id="IPR036390">
    <property type="entry name" value="WH_DNA-bd_sf"/>
</dbReference>
<evidence type="ECO:0000313" key="1">
    <source>
        <dbReference type="EMBL" id="MBD1429216.1"/>
    </source>
</evidence>
<dbReference type="Proteomes" id="UP000651271">
    <property type="component" value="Unassembled WGS sequence"/>
</dbReference>
<evidence type="ECO:0000313" key="2">
    <source>
        <dbReference type="Proteomes" id="UP000651271"/>
    </source>
</evidence>
<dbReference type="InterPro" id="IPR036388">
    <property type="entry name" value="WH-like_DNA-bd_sf"/>
</dbReference>
<proteinExistence type="predicted"/>
<dbReference type="EMBL" id="JACOIJ010000009">
    <property type="protein sequence ID" value="MBD1429216.1"/>
    <property type="molecule type" value="Genomic_DNA"/>
</dbReference>
<dbReference type="SUPFAM" id="SSF46785">
    <property type="entry name" value="Winged helix' DNA-binding domain"/>
    <property type="match status" value="1"/>
</dbReference>
<reference evidence="1 2" key="1">
    <citation type="submission" date="2020-08" db="EMBL/GenBank/DDBJ databases">
        <title>Sphingobacterium sp. DN04309 isolated from aquaculture water.</title>
        <authorList>
            <person name="Zhang M."/>
        </authorList>
    </citation>
    <scope>NUCLEOTIDE SEQUENCE [LARGE SCALE GENOMIC DNA]</scope>
    <source>
        <strain evidence="1 2">DN04309</strain>
    </source>
</reference>
<keyword evidence="2" id="KW-1185">Reference proteome</keyword>
<dbReference type="RefSeq" id="WP_223815305.1">
    <property type="nucleotide sequence ID" value="NZ_JACOIJ010000009.1"/>
</dbReference>
<dbReference type="Gene3D" id="1.10.10.10">
    <property type="entry name" value="Winged helix-like DNA-binding domain superfamily/Winged helix DNA-binding domain"/>
    <property type="match status" value="1"/>
</dbReference>
<dbReference type="Pfam" id="PF21205">
    <property type="entry name" value="Rep3_C"/>
    <property type="match status" value="1"/>
</dbReference>
<accession>A0ABR7YD64</accession>
<name>A0ABR7YD64_9SPHI</name>
<comment type="caution">
    <text evidence="1">The sequence shown here is derived from an EMBL/GenBank/DDBJ whole genome shotgun (WGS) entry which is preliminary data.</text>
</comment>
<protein>
    <submittedName>
        <fullName evidence="1">RepB family plasmid replication initiator protein</fullName>
    </submittedName>
</protein>
<gene>
    <name evidence="1" type="ORF">H8B04_06490</name>
</gene>
<sequence length="221" mass="25990">MLWNGGVVWSGIFTDKPNNSSIVKINMNVVVARLFINFCRNEKREPIYYSKINTNIRLITKSKNTIKLYIYLCLWRNVNFLRKNFVEICDILGLPKSYYNPNNFKKHIIEVAYPILKKFGDVWYELEDTKISKNNKNEYILECKIYTKENAENEALKKNNIINMMKLHFNLNEKDISDISDIISSTSTKALSEKIIYINDNLKGVHNKAEYVKKALINEFK</sequence>
<organism evidence="1 2">
    <name type="scientific">Sphingobacterium litopenaei</name>
    <dbReference type="NCBI Taxonomy" id="2763500"/>
    <lineage>
        <taxon>Bacteria</taxon>
        <taxon>Pseudomonadati</taxon>
        <taxon>Bacteroidota</taxon>
        <taxon>Sphingobacteriia</taxon>
        <taxon>Sphingobacteriales</taxon>
        <taxon>Sphingobacteriaceae</taxon>
        <taxon>Sphingobacterium</taxon>
    </lineage>
</organism>